<dbReference type="AlphaFoldDB" id="A0A4S4FGW2"/>
<dbReference type="Gene3D" id="1.10.3470.10">
    <property type="entry name" value="ABC transporter involved in vitamin B12 uptake, BtuC"/>
    <property type="match status" value="1"/>
</dbReference>
<evidence type="ECO:0000256" key="3">
    <source>
        <dbReference type="ARBA" id="ARBA00022448"/>
    </source>
</evidence>
<evidence type="ECO:0000256" key="8">
    <source>
        <dbReference type="SAM" id="MobiDB-lite"/>
    </source>
</evidence>
<comment type="caution">
    <text evidence="10">The sequence shown here is derived from an EMBL/GenBank/DDBJ whole genome shotgun (WGS) entry which is preliminary data.</text>
</comment>
<dbReference type="InterPro" id="IPR000522">
    <property type="entry name" value="ABC_transptr_permease_BtuC"/>
</dbReference>
<dbReference type="InterPro" id="IPR037294">
    <property type="entry name" value="ABC_BtuC-like"/>
</dbReference>
<dbReference type="GO" id="GO:0022857">
    <property type="term" value="F:transmembrane transporter activity"/>
    <property type="evidence" value="ECO:0007669"/>
    <property type="project" value="InterPro"/>
</dbReference>
<dbReference type="CDD" id="cd06550">
    <property type="entry name" value="TM_ABC_iron-siderophores_like"/>
    <property type="match status" value="1"/>
</dbReference>
<dbReference type="Pfam" id="PF01032">
    <property type="entry name" value="FecCD"/>
    <property type="match status" value="1"/>
</dbReference>
<dbReference type="PANTHER" id="PTHR30472">
    <property type="entry name" value="FERRIC ENTEROBACTIN TRANSPORT SYSTEM PERMEASE PROTEIN"/>
    <property type="match status" value="1"/>
</dbReference>
<feature type="transmembrane region" description="Helical" evidence="9">
    <location>
        <begin position="170"/>
        <end position="192"/>
    </location>
</feature>
<feature type="compositionally biased region" description="Low complexity" evidence="8">
    <location>
        <begin position="8"/>
        <end position="26"/>
    </location>
</feature>
<evidence type="ECO:0000256" key="5">
    <source>
        <dbReference type="ARBA" id="ARBA00022692"/>
    </source>
</evidence>
<feature type="transmembrane region" description="Helical" evidence="9">
    <location>
        <begin position="213"/>
        <end position="236"/>
    </location>
</feature>
<dbReference type="EMBL" id="SSSM01000005">
    <property type="protein sequence ID" value="THG29248.1"/>
    <property type="molecule type" value="Genomic_DNA"/>
</dbReference>
<dbReference type="PANTHER" id="PTHR30472:SF24">
    <property type="entry name" value="FERRIC ENTEROBACTIN TRANSPORT SYSTEM PERMEASE PROTEIN FEPG"/>
    <property type="match status" value="1"/>
</dbReference>
<evidence type="ECO:0000313" key="11">
    <source>
        <dbReference type="Proteomes" id="UP000309133"/>
    </source>
</evidence>
<keyword evidence="5 9" id="KW-0812">Transmembrane</keyword>
<keyword evidence="7 9" id="KW-0472">Membrane</keyword>
<feature type="transmembrane region" description="Helical" evidence="9">
    <location>
        <begin position="144"/>
        <end position="164"/>
    </location>
</feature>
<feature type="transmembrane region" description="Helical" evidence="9">
    <location>
        <begin position="89"/>
        <end position="107"/>
    </location>
</feature>
<evidence type="ECO:0000256" key="4">
    <source>
        <dbReference type="ARBA" id="ARBA00022475"/>
    </source>
</evidence>
<feature type="transmembrane region" description="Helical" evidence="9">
    <location>
        <begin position="330"/>
        <end position="349"/>
    </location>
</feature>
<comment type="similarity">
    <text evidence="2">Belongs to the binding-protein-dependent transport system permease family. FecCD subfamily.</text>
</comment>
<evidence type="ECO:0000256" key="9">
    <source>
        <dbReference type="SAM" id="Phobius"/>
    </source>
</evidence>
<keyword evidence="11" id="KW-1185">Reference proteome</keyword>
<dbReference type="Proteomes" id="UP000309133">
    <property type="component" value="Unassembled WGS sequence"/>
</dbReference>
<feature type="transmembrane region" description="Helical" evidence="9">
    <location>
        <begin position="119"/>
        <end position="137"/>
    </location>
</feature>
<protein>
    <submittedName>
        <fullName evidence="10">Iron-enterobactin ABC transporter permease</fullName>
    </submittedName>
</protein>
<evidence type="ECO:0000256" key="7">
    <source>
        <dbReference type="ARBA" id="ARBA00023136"/>
    </source>
</evidence>
<dbReference type="GO" id="GO:0033214">
    <property type="term" value="P:siderophore-iron import into cell"/>
    <property type="evidence" value="ECO:0007669"/>
    <property type="project" value="TreeGrafter"/>
</dbReference>
<comment type="subcellular location">
    <subcellularLocation>
        <location evidence="1">Cell membrane</location>
        <topology evidence="1">Multi-pass membrane protein</topology>
    </subcellularLocation>
</comment>
<feature type="transmembrane region" description="Helical" evidence="9">
    <location>
        <begin position="264"/>
        <end position="289"/>
    </location>
</feature>
<feature type="region of interest" description="Disordered" evidence="8">
    <location>
        <begin position="1"/>
        <end position="29"/>
    </location>
</feature>
<sequence>MTGGATLGSRPASAAPTTAGPGATRPVRPPRLRSRTVVLALAIGCVLLALVALGLGDFPLDPVQVVQAAFTTDGGFATTIVLEWRLPRVLAALVFGAALAVSGGLFQTLTANPLGSPDIIGFSTGAYTGALLVLTLAGTSFAPVAVGAVAGGLVSALLAYVLAYRRGVHGFRLIIVGIGVTAILQSANTLLLRRASTEVAMEASFWGAGSLSLVGWSQFVPVAIALAVLTPAVFLVSRPLRQLELGDDAARAHGVRVERSRLTILVLGVALIALVTAISGPIAFVALAAPQIAHRIARSPGIPLVGSALVGALLLLSADMVAQHLPPTPIPVGVVTIIGGGVYLLALLVHEARGQR</sequence>
<organism evidence="10 11">
    <name type="scientific">Naasia lichenicola</name>
    <dbReference type="NCBI Taxonomy" id="2565933"/>
    <lineage>
        <taxon>Bacteria</taxon>
        <taxon>Bacillati</taxon>
        <taxon>Actinomycetota</taxon>
        <taxon>Actinomycetes</taxon>
        <taxon>Micrococcales</taxon>
        <taxon>Microbacteriaceae</taxon>
        <taxon>Naasia</taxon>
    </lineage>
</organism>
<dbReference type="GO" id="GO:0005886">
    <property type="term" value="C:plasma membrane"/>
    <property type="evidence" value="ECO:0007669"/>
    <property type="project" value="UniProtKB-SubCell"/>
</dbReference>
<feature type="transmembrane region" description="Helical" evidence="9">
    <location>
        <begin position="301"/>
        <end position="318"/>
    </location>
</feature>
<reference evidence="10 11" key="1">
    <citation type="submission" date="2019-04" db="EMBL/GenBank/DDBJ databases">
        <authorList>
            <person name="Jiang L."/>
        </authorList>
    </citation>
    <scope>NUCLEOTIDE SEQUENCE [LARGE SCALE GENOMIC DNA]</scope>
    <source>
        <strain evidence="10 11">YIM 131853</strain>
    </source>
</reference>
<evidence type="ECO:0000256" key="2">
    <source>
        <dbReference type="ARBA" id="ARBA00007935"/>
    </source>
</evidence>
<accession>A0A4S4FGW2</accession>
<keyword evidence="3" id="KW-0813">Transport</keyword>
<evidence type="ECO:0000256" key="6">
    <source>
        <dbReference type="ARBA" id="ARBA00022989"/>
    </source>
</evidence>
<evidence type="ECO:0000313" key="10">
    <source>
        <dbReference type="EMBL" id="THG29248.1"/>
    </source>
</evidence>
<keyword evidence="6 9" id="KW-1133">Transmembrane helix</keyword>
<feature type="transmembrane region" description="Helical" evidence="9">
    <location>
        <begin position="37"/>
        <end position="56"/>
    </location>
</feature>
<proteinExistence type="inferred from homology"/>
<dbReference type="SUPFAM" id="SSF81345">
    <property type="entry name" value="ABC transporter involved in vitamin B12 uptake, BtuC"/>
    <property type="match status" value="1"/>
</dbReference>
<gene>
    <name evidence="10" type="ORF">E6C64_10975</name>
</gene>
<keyword evidence="4" id="KW-1003">Cell membrane</keyword>
<name>A0A4S4FGW2_9MICO</name>
<dbReference type="RefSeq" id="WP_136427579.1">
    <property type="nucleotide sequence ID" value="NZ_SSSM01000005.1"/>
</dbReference>
<evidence type="ECO:0000256" key="1">
    <source>
        <dbReference type="ARBA" id="ARBA00004651"/>
    </source>
</evidence>
<dbReference type="OrthoDB" id="4455417at2"/>